<evidence type="ECO:0000256" key="3">
    <source>
        <dbReference type="ARBA" id="ARBA00022741"/>
    </source>
</evidence>
<dbReference type="InterPro" id="IPR003439">
    <property type="entry name" value="ABC_transporter-like_ATP-bd"/>
</dbReference>
<evidence type="ECO:0000256" key="6">
    <source>
        <dbReference type="SAM" id="MobiDB-lite"/>
    </source>
</evidence>
<dbReference type="InterPro" id="IPR050763">
    <property type="entry name" value="ABC_transporter_ATP-binding"/>
</dbReference>
<dbReference type="Gene3D" id="3.40.50.300">
    <property type="entry name" value="P-loop containing nucleotide triphosphate hydrolases"/>
    <property type="match status" value="1"/>
</dbReference>
<dbReference type="InterPro" id="IPR027417">
    <property type="entry name" value="P-loop_NTPase"/>
</dbReference>
<dbReference type="InterPro" id="IPR017871">
    <property type="entry name" value="ABC_transporter-like_CS"/>
</dbReference>
<evidence type="ECO:0000256" key="2">
    <source>
        <dbReference type="ARBA" id="ARBA00022448"/>
    </source>
</evidence>
<dbReference type="PANTHER" id="PTHR42711:SF17">
    <property type="entry name" value="ABC TRANSPORTER ATP-BINDING PROTEIN"/>
    <property type="match status" value="1"/>
</dbReference>
<feature type="domain" description="ABC transporter" evidence="7">
    <location>
        <begin position="17"/>
        <end position="244"/>
    </location>
</feature>
<sequence>MTDTSTHAATPRHAEGIQLREVTKHFRSGSQTVSAVTGVDLTIRPGEVVAILGPNGAGKTTTLDMVLGLTEPTSGSITSFGAPPRRAVHEGRVSAVLQTGGLLRDLTAGETVRMIASTFPEHRPVEEVIERAGLTDLADRLVAKLSGGEQQRLRFALALLPDPDLLILDEPTAGMDVRARREFWRTMHQDAAEGRTVLFATHYLEEADTFADRIVLMAGGRVVADGTTEEIRSRASGRTVSADVRRGDVGAVAERLRGLPGTSSVTVAGDRVTAIGEDSDALARLLLVDLGGSNLEVTTASLDAAFLAITGAATTEPDDPGSAPGADPGDDRSTDAILEETR</sequence>
<organism evidence="8 9">
    <name type="scientific">Janibacter alittae</name>
    <dbReference type="NCBI Taxonomy" id="3115209"/>
    <lineage>
        <taxon>Bacteria</taxon>
        <taxon>Bacillati</taxon>
        <taxon>Actinomycetota</taxon>
        <taxon>Actinomycetes</taxon>
        <taxon>Micrococcales</taxon>
        <taxon>Intrasporangiaceae</taxon>
        <taxon>Janibacter</taxon>
    </lineage>
</organism>
<reference evidence="8 9" key="1">
    <citation type="submission" date="2024-02" db="EMBL/GenBank/DDBJ databases">
        <title>Janibacter sp. nov., isolated from gut of marine sandworm.</title>
        <authorList>
            <person name="Kim B."/>
            <person name="Jun M.O."/>
            <person name="Shin N.-R."/>
        </authorList>
    </citation>
    <scope>NUCLEOTIDE SEQUENCE [LARGE SCALE GENOMIC DNA]</scope>
    <source>
        <strain evidence="8 9">A1S7</strain>
    </source>
</reference>
<dbReference type="Pfam" id="PF00005">
    <property type="entry name" value="ABC_tran"/>
    <property type="match status" value="1"/>
</dbReference>
<name>A0ABZ2MKM6_9MICO</name>
<dbReference type="Proteomes" id="UP001382727">
    <property type="component" value="Chromosome"/>
</dbReference>
<gene>
    <name evidence="8" type="ORF">V1351_05980</name>
</gene>
<dbReference type="RefSeq" id="WP_338751678.1">
    <property type="nucleotide sequence ID" value="NZ_CP144913.1"/>
</dbReference>
<protein>
    <submittedName>
        <fullName evidence="8">ABC transporter ATP-binding protein</fullName>
    </submittedName>
</protein>
<evidence type="ECO:0000256" key="4">
    <source>
        <dbReference type="ARBA" id="ARBA00022840"/>
    </source>
</evidence>
<dbReference type="SMART" id="SM00382">
    <property type="entry name" value="AAA"/>
    <property type="match status" value="1"/>
</dbReference>
<dbReference type="SUPFAM" id="SSF52540">
    <property type="entry name" value="P-loop containing nucleoside triphosphate hydrolases"/>
    <property type="match status" value="1"/>
</dbReference>
<dbReference type="EMBL" id="CP144913">
    <property type="protein sequence ID" value="WXB77617.1"/>
    <property type="molecule type" value="Genomic_DNA"/>
</dbReference>
<proteinExistence type="predicted"/>
<evidence type="ECO:0000259" key="7">
    <source>
        <dbReference type="PROSITE" id="PS50893"/>
    </source>
</evidence>
<evidence type="ECO:0000256" key="5">
    <source>
        <dbReference type="ARBA" id="ARBA00023251"/>
    </source>
</evidence>
<evidence type="ECO:0000313" key="8">
    <source>
        <dbReference type="EMBL" id="WXB77617.1"/>
    </source>
</evidence>
<evidence type="ECO:0000313" key="9">
    <source>
        <dbReference type="Proteomes" id="UP001382727"/>
    </source>
</evidence>
<keyword evidence="2" id="KW-0813">Transport</keyword>
<dbReference type="GO" id="GO:0005524">
    <property type="term" value="F:ATP binding"/>
    <property type="evidence" value="ECO:0007669"/>
    <property type="project" value="UniProtKB-KW"/>
</dbReference>
<keyword evidence="9" id="KW-1185">Reference proteome</keyword>
<dbReference type="PROSITE" id="PS00211">
    <property type="entry name" value="ABC_TRANSPORTER_1"/>
    <property type="match status" value="1"/>
</dbReference>
<evidence type="ECO:0000256" key="1">
    <source>
        <dbReference type="ARBA" id="ARBA00004202"/>
    </source>
</evidence>
<feature type="region of interest" description="Disordered" evidence="6">
    <location>
        <begin position="313"/>
        <end position="342"/>
    </location>
</feature>
<keyword evidence="3" id="KW-0547">Nucleotide-binding</keyword>
<accession>A0ABZ2MKM6</accession>
<dbReference type="PROSITE" id="PS50893">
    <property type="entry name" value="ABC_TRANSPORTER_2"/>
    <property type="match status" value="1"/>
</dbReference>
<dbReference type="InterPro" id="IPR003593">
    <property type="entry name" value="AAA+_ATPase"/>
</dbReference>
<dbReference type="PANTHER" id="PTHR42711">
    <property type="entry name" value="ABC TRANSPORTER ATP-BINDING PROTEIN"/>
    <property type="match status" value="1"/>
</dbReference>
<feature type="compositionally biased region" description="Basic and acidic residues" evidence="6">
    <location>
        <begin position="329"/>
        <end position="342"/>
    </location>
</feature>
<dbReference type="CDD" id="cd03230">
    <property type="entry name" value="ABC_DR_subfamily_A"/>
    <property type="match status" value="1"/>
</dbReference>
<keyword evidence="4 8" id="KW-0067">ATP-binding</keyword>
<keyword evidence="5" id="KW-0046">Antibiotic resistance</keyword>
<comment type="subcellular location">
    <subcellularLocation>
        <location evidence="1">Cell membrane</location>
        <topology evidence="1">Peripheral membrane protein</topology>
    </subcellularLocation>
</comment>